<proteinExistence type="predicted"/>
<feature type="transmembrane region" description="Helical" evidence="1">
    <location>
        <begin position="41"/>
        <end position="62"/>
    </location>
</feature>
<reference evidence="3" key="1">
    <citation type="submission" date="2023-07" db="EMBL/GenBank/DDBJ databases">
        <title>Whole genome shotgun sequence of Streptomyces spororaveus NBRC 15456.</title>
        <authorList>
            <person name="Komaki H."/>
            <person name="Tamura T."/>
        </authorList>
    </citation>
    <scope>NUCLEOTIDE SEQUENCE [LARGE SCALE GENOMIC DNA]</scope>
    <source>
        <strain evidence="3">NBRC 15456</strain>
    </source>
</reference>
<evidence type="ECO:0000313" key="3">
    <source>
        <dbReference type="Proteomes" id="UP000608522"/>
    </source>
</evidence>
<keyword evidence="1" id="KW-0812">Transmembrane</keyword>
<keyword evidence="1" id="KW-1133">Transmembrane helix</keyword>
<name>A0ABQ3T4F1_9ACTN</name>
<gene>
    <name evidence="2" type="ORF">Sspor_08080</name>
</gene>
<keyword evidence="3" id="KW-1185">Reference proteome</keyword>
<protein>
    <submittedName>
        <fullName evidence="2">Uncharacterized protein</fullName>
    </submittedName>
</protein>
<organism evidence="2 3">
    <name type="scientific">Streptomyces spororaveus</name>
    <dbReference type="NCBI Taxonomy" id="284039"/>
    <lineage>
        <taxon>Bacteria</taxon>
        <taxon>Bacillati</taxon>
        <taxon>Actinomycetota</taxon>
        <taxon>Actinomycetes</taxon>
        <taxon>Kitasatosporales</taxon>
        <taxon>Streptomycetaceae</taxon>
        <taxon>Streptomyces</taxon>
    </lineage>
</organism>
<evidence type="ECO:0000256" key="1">
    <source>
        <dbReference type="SAM" id="Phobius"/>
    </source>
</evidence>
<dbReference type="EMBL" id="BNED01000005">
    <property type="protein sequence ID" value="GHI75247.1"/>
    <property type="molecule type" value="Genomic_DNA"/>
</dbReference>
<accession>A0ABQ3T4F1</accession>
<evidence type="ECO:0000313" key="2">
    <source>
        <dbReference type="EMBL" id="GHI75247.1"/>
    </source>
</evidence>
<dbReference type="Proteomes" id="UP000608522">
    <property type="component" value="Unassembled WGS sequence"/>
</dbReference>
<dbReference type="RefSeq" id="WP_202197733.1">
    <property type="nucleotide sequence ID" value="NZ_BAAATO010000049.1"/>
</dbReference>
<comment type="caution">
    <text evidence="2">The sequence shown here is derived from an EMBL/GenBank/DDBJ whole genome shotgun (WGS) entry which is preliminary data.</text>
</comment>
<keyword evidence="1" id="KW-0472">Membrane</keyword>
<sequence length="66" mass="6660">MTVSPTVLVCLATAVLLSLIVALMAVSLTRWDGASLPTALARGGIAFGGTLTLCCVVLAVLISSTR</sequence>